<name>A0AAV1FV85_XYRNO</name>
<protein>
    <submittedName>
        <fullName evidence="2">Uncharacterized protein</fullName>
    </submittedName>
</protein>
<organism evidence="2 3">
    <name type="scientific">Xyrichtys novacula</name>
    <name type="common">Pearly razorfish</name>
    <name type="synonym">Hemipteronotus novacula</name>
    <dbReference type="NCBI Taxonomy" id="13765"/>
    <lineage>
        <taxon>Eukaryota</taxon>
        <taxon>Metazoa</taxon>
        <taxon>Chordata</taxon>
        <taxon>Craniata</taxon>
        <taxon>Vertebrata</taxon>
        <taxon>Euteleostomi</taxon>
        <taxon>Actinopterygii</taxon>
        <taxon>Neopterygii</taxon>
        <taxon>Teleostei</taxon>
        <taxon>Neoteleostei</taxon>
        <taxon>Acanthomorphata</taxon>
        <taxon>Eupercaria</taxon>
        <taxon>Labriformes</taxon>
        <taxon>Labridae</taxon>
        <taxon>Xyrichtys</taxon>
    </lineage>
</organism>
<gene>
    <name evidence="2" type="ORF">XNOV1_A036039</name>
</gene>
<evidence type="ECO:0000313" key="2">
    <source>
        <dbReference type="EMBL" id="CAJ1064591.1"/>
    </source>
</evidence>
<feature type="compositionally biased region" description="Basic and acidic residues" evidence="1">
    <location>
        <begin position="61"/>
        <end position="78"/>
    </location>
</feature>
<keyword evidence="3" id="KW-1185">Reference proteome</keyword>
<feature type="region of interest" description="Disordered" evidence="1">
    <location>
        <begin position="47"/>
        <end position="104"/>
    </location>
</feature>
<evidence type="ECO:0000256" key="1">
    <source>
        <dbReference type="SAM" id="MobiDB-lite"/>
    </source>
</evidence>
<dbReference type="Proteomes" id="UP001178508">
    <property type="component" value="Chromosome 9"/>
</dbReference>
<evidence type="ECO:0000313" key="3">
    <source>
        <dbReference type="Proteomes" id="UP001178508"/>
    </source>
</evidence>
<sequence>MDNTVTTVMETDKEMNARAPGKQAKIHQQCGCGWEKFTTFLGLQIHQGKRKCGQKQPRTALADETRGTESQGENHRPDGPNVAEGEDVTEKGSPLVEGEPPHKY</sequence>
<reference evidence="2" key="1">
    <citation type="submission" date="2023-08" db="EMBL/GenBank/DDBJ databases">
        <authorList>
            <person name="Alioto T."/>
            <person name="Alioto T."/>
            <person name="Gomez Garrido J."/>
        </authorList>
    </citation>
    <scope>NUCLEOTIDE SEQUENCE</scope>
</reference>
<dbReference type="EMBL" id="OY660872">
    <property type="protein sequence ID" value="CAJ1064591.1"/>
    <property type="molecule type" value="Genomic_DNA"/>
</dbReference>
<dbReference type="AlphaFoldDB" id="A0AAV1FV85"/>
<proteinExistence type="predicted"/>
<accession>A0AAV1FV85</accession>